<dbReference type="InterPro" id="IPR009057">
    <property type="entry name" value="Homeodomain-like_sf"/>
</dbReference>
<protein>
    <recommendedName>
        <fullName evidence="2">Paired domain-containing protein</fullName>
    </recommendedName>
</protein>
<accession>A0AAD7CRZ4</accession>
<proteinExistence type="predicted"/>
<evidence type="ECO:0000313" key="3">
    <source>
        <dbReference type="EMBL" id="KAJ7661104.1"/>
    </source>
</evidence>
<dbReference type="InterPro" id="IPR036388">
    <property type="entry name" value="WH-like_DNA-bd_sf"/>
</dbReference>
<dbReference type="SUPFAM" id="SSF46689">
    <property type="entry name" value="Homeodomain-like"/>
    <property type="match status" value="1"/>
</dbReference>
<dbReference type="InterPro" id="IPR001523">
    <property type="entry name" value="Paired_dom"/>
</dbReference>
<dbReference type="GO" id="GO:0003677">
    <property type="term" value="F:DNA binding"/>
    <property type="evidence" value="ECO:0007669"/>
    <property type="project" value="InterPro"/>
</dbReference>
<comment type="caution">
    <text evidence="3">The sequence shown here is derived from an EMBL/GenBank/DDBJ whole genome shotgun (WGS) entry which is preliminary data.</text>
</comment>
<dbReference type="Pfam" id="PF00292">
    <property type="entry name" value="PAX"/>
    <property type="match status" value="1"/>
</dbReference>
<dbReference type="GO" id="GO:0006355">
    <property type="term" value="P:regulation of DNA-templated transcription"/>
    <property type="evidence" value="ECO:0007669"/>
    <property type="project" value="InterPro"/>
</dbReference>
<keyword evidence="1" id="KW-0563">Paired box</keyword>
<reference evidence="3" key="1">
    <citation type="submission" date="2023-03" db="EMBL/GenBank/DDBJ databases">
        <title>Massive genome expansion in bonnet fungi (Mycena s.s.) driven by repeated elements and novel gene families across ecological guilds.</title>
        <authorList>
            <consortium name="Lawrence Berkeley National Laboratory"/>
            <person name="Harder C.B."/>
            <person name="Miyauchi S."/>
            <person name="Viragh M."/>
            <person name="Kuo A."/>
            <person name="Thoen E."/>
            <person name="Andreopoulos B."/>
            <person name="Lu D."/>
            <person name="Skrede I."/>
            <person name="Drula E."/>
            <person name="Henrissat B."/>
            <person name="Morin E."/>
            <person name="Kohler A."/>
            <person name="Barry K."/>
            <person name="LaButti K."/>
            <person name="Morin E."/>
            <person name="Salamov A."/>
            <person name="Lipzen A."/>
            <person name="Mereny Z."/>
            <person name="Hegedus B."/>
            <person name="Baldrian P."/>
            <person name="Stursova M."/>
            <person name="Weitz H."/>
            <person name="Taylor A."/>
            <person name="Grigoriev I.V."/>
            <person name="Nagy L.G."/>
            <person name="Martin F."/>
            <person name="Kauserud H."/>
        </authorList>
    </citation>
    <scope>NUCLEOTIDE SEQUENCE</scope>
    <source>
        <strain evidence="3">CBHHK067</strain>
    </source>
</reference>
<sequence length="176" mass="20483">MGTHKNISSEKKKLVIHLYHNRGRKQADIARDLNISLSSVEKILGRYRRDTQGLHAPPTLRVRGRPRILKTANVDFIVGLVERTPDIYLYEIQAELEELCDVEASLVSIWRALRRRGYTRKRVCGQTQFIHSLFLIPVLGFSSGRSTRRRRTYQLRHLHDNHVPGRSARFCRRGCL</sequence>
<name>A0AAD7CRZ4_MYCRO</name>
<feature type="domain" description="Paired" evidence="2">
    <location>
        <begin position="14"/>
        <end position="114"/>
    </location>
</feature>
<organism evidence="3 4">
    <name type="scientific">Mycena rosella</name>
    <name type="common">Pink bonnet</name>
    <name type="synonym">Agaricus rosellus</name>
    <dbReference type="NCBI Taxonomy" id="1033263"/>
    <lineage>
        <taxon>Eukaryota</taxon>
        <taxon>Fungi</taxon>
        <taxon>Dikarya</taxon>
        <taxon>Basidiomycota</taxon>
        <taxon>Agaricomycotina</taxon>
        <taxon>Agaricomycetes</taxon>
        <taxon>Agaricomycetidae</taxon>
        <taxon>Agaricales</taxon>
        <taxon>Marasmiineae</taxon>
        <taxon>Mycenaceae</taxon>
        <taxon>Mycena</taxon>
    </lineage>
</organism>
<dbReference type="AlphaFoldDB" id="A0AAD7CRZ4"/>
<evidence type="ECO:0000256" key="1">
    <source>
        <dbReference type="ARBA" id="ARBA00022724"/>
    </source>
</evidence>
<dbReference type="EMBL" id="JARKIE010000253">
    <property type="protein sequence ID" value="KAJ7661104.1"/>
    <property type="molecule type" value="Genomic_DNA"/>
</dbReference>
<evidence type="ECO:0000313" key="4">
    <source>
        <dbReference type="Proteomes" id="UP001221757"/>
    </source>
</evidence>
<evidence type="ECO:0000259" key="2">
    <source>
        <dbReference type="Pfam" id="PF00292"/>
    </source>
</evidence>
<keyword evidence="4" id="KW-1185">Reference proteome</keyword>
<dbReference type="Proteomes" id="UP001221757">
    <property type="component" value="Unassembled WGS sequence"/>
</dbReference>
<gene>
    <name evidence="3" type="ORF">B0H17DRAFT_953832</name>
</gene>
<dbReference type="Gene3D" id="1.10.10.10">
    <property type="entry name" value="Winged helix-like DNA-binding domain superfamily/Winged helix DNA-binding domain"/>
    <property type="match status" value="1"/>
</dbReference>